<name>A0AA87YSD2_FICCA</name>
<dbReference type="EMBL" id="BTGU01001339">
    <property type="protein sequence ID" value="GMN21783.1"/>
    <property type="molecule type" value="Genomic_DNA"/>
</dbReference>
<accession>A0AA87YSD2</accession>
<gene>
    <name evidence="1" type="ORF">TIFTF001_040111</name>
</gene>
<keyword evidence="2" id="KW-1185">Reference proteome</keyword>
<dbReference type="Proteomes" id="UP001187192">
    <property type="component" value="Unassembled WGS sequence"/>
</dbReference>
<protein>
    <submittedName>
        <fullName evidence="1">Uncharacterized protein</fullName>
    </submittedName>
</protein>
<dbReference type="AlphaFoldDB" id="A0AA87YSD2"/>
<reference evidence="1" key="1">
    <citation type="submission" date="2023-07" db="EMBL/GenBank/DDBJ databases">
        <title>draft genome sequence of fig (Ficus carica).</title>
        <authorList>
            <person name="Takahashi T."/>
            <person name="Nishimura K."/>
        </authorList>
    </citation>
    <scope>NUCLEOTIDE SEQUENCE</scope>
</reference>
<proteinExistence type="predicted"/>
<evidence type="ECO:0000313" key="1">
    <source>
        <dbReference type="EMBL" id="GMN21783.1"/>
    </source>
</evidence>
<evidence type="ECO:0000313" key="2">
    <source>
        <dbReference type="Proteomes" id="UP001187192"/>
    </source>
</evidence>
<sequence>MKIVNLRRESSLTAASGCFSVKLESRVRGRNRDEIRRDLVVGNAMSSDSAVSSSLSPWPNPPAAPWSIQEAEIRGGWHVWVFRVRIRVRFGAEFGDKLRLF</sequence>
<comment type="caution">
    <text evidence="1">The sequence shown here is derived from an EMBL/GenBank/DDBJ whole genome shotgun (WGS) entry which is preliminary data.</text>
</comment>
<organism evidence="1 2">
    <name type="scientific">Ficus carica</name>
    <name type="common">Common fig</name>
    <dbReference type="NCBI Taxonomy" id="3494"/>
    <lineage>
        <taxon>Eukaryota</taxon>
        <taxon>Viridiplantae</taxon>
        <taxon>Streptophyta</taxon>
        <taxon>Embryophyta</taxon>
        <taxon>Tracheophyta</taxon>
        <taxon>Spermatophyta</taxon>
        <taxon>Magnoliopsida</taxon>
        <taxon>eudicotyledons</taxon>
        <taxon>Gunneridae</taxon>
        <taxon>Pentapetalae</taxon>
        <taxon>rosids</taxon>
        <taxon>fabids</taxon>
        <taxon>Rosales</taxon>
        <taxon>Moraceae</taxon>
        <taxon>Ficeae</taxon>
        <taxon>Ficus</taxon>
    </lineage>
</organism>